<dbReference type="Pfam" id="PF02811">
    <property type="entry name" value="PHP"/>
    <property type="match status" value="1"/>
</dbReference>
<dbReference type="InterPro" id="IPR010140">
    <property type="entry name" value="Histidinol_P_phosphatase_HisJ"/>
</dbReference>
<feature type="domain" description="PHP" evidence="9">
    <location>
        <begin position="4"/>
        <end position="209"/>
    </location>
</feature>
<dbReference type="InterPro" id="IPR004013">
    <property type="entry name" value="PHP_dom"/>
</dbReference>
<evidence type="ECO:0000256" key="4">
    <source>
        <dbReference type="ARBA" id="ARBA00022605"/>
    </source>
</evidence>
<dbReference type="Proteomes" id="UP001559623">
    <property type="component" value="Unassembled WGS sequence"/>
</dbReference>
<organism evidence="10 11">
    <name type="scientific">Selenomonas sputigena</name>
    <dbReference type="NCBI Taxonomy" id="69823"/>
    <lineage>
        <taxon>Bacteria</taxon>
        <taxon>Bacillati</taxon>
        <taxon>Bacillota</taxon>
        <taxon>Negativicutes</taxon>
        <taxon>Selenomonadales</taxon>
        <taxon>Selenomonadaceae</taxon>
        <taxon>Selenomonas</taxon>
    </lineage>
</organism>
<evidence type="ECO:0000313" key="10">
    <source>
        <dbReference type="EMBL" id="MEX5285496.1"/>
    </source>
</evidence>
<proteinExistence type="inferred from homology"/>
<evidence type="ECO:0000256" key="5">
    <source>
        <dbReference type="ARBA" id="ARBA00022801"/>
    </source>
</evidence>
<keyword evidence="6 8" id="KW-0368">Histidine biosynthesis</keyword>
<dbReference type="RefSeq" id="WP_368847326.1">
    <property type="nucleotide sequence ID" value="NZ_CP194411.1"/>
</dbReference>
<evidence type="ECO:0000256" key="6">
    <source>
        <dbReference type="ARBA" id="ARBA00023102"/>
    </source>
</evidence>
<comment type="catalytic activity">
    <reaction evidence="7 8">
        <text>L-histidinol phosphate + H2O = L-histidinol + phosphate</text>
        <dbReference type="Rhea" id="RHEA:14465"/>
        <dbReference type="ChEBI" id="CHEBI:15377"/>
        <dbReference type="ChEBI" id="CHEBI:43474"/>
        <dbReference type="ChEBI" id="CHEBI:57699"/>
        <dbReference type="ChEBI" id="CHEBI:57980"/>
        <dbReference type="EC" id="3.1.3.15"/>
    </reaction>
</comment>
<evidence type="ECO:0000256" key="1">
    <source>
        <dbReference type="ARBA" id="ARBA00004970"/>
    </source>
</evidence>
<keyword evidence="5 8" id="KW-0378">Hydrolase</keyword>
<dbReference type="PANTHER" id="PTHR21039:SF0">
    <property type="entry name" value="HISTIDINOL-PHOSPHATASE"/>
    <property type="match status" value="1"/>
</dbReference>
<dbReference type="EC" id="3.1.3.15" evidence="3 8"/>
<comment type="caution">
    <text evidence="10">The sequence shown here is derived from an EMBL/GenBank/DDBJ whole genome shotgun (WGS) entry which is preliminary data.</text>
</comment>
<protein>
    <recommendedName>
        <fullName evidence="3 8">Histidinol-phosphatase</fullName>
        <shortName evidence="8">HolPase</shortName>
        <ecNumber evidence="3 8">3.1.3.15</ecNumber>
    </recommendedName>
</protein>
<evidence type="ECO:0000256" key="3">
    <source>
        <dbReference type="ARBA" id="ARBA00013085"/>
    </source>
</evidence>
<dbReference type="InterPro" id="IPR016195">
    <property type="entry name" value="Pol/histidinol_Pase-like"/>
</dbReference>
<dbReference type="SUPFAM" id="SSF89550">
    <property type="entry name" value="PHP domain-like"/>
    <property type="match status" value="1"/>
</dbReference>
<comment type="similarity">
    <text evidence="2 8">Belongs to the PHP hydrolase family. HisK subfamily.</text>
</comment>
<dbReference type="CDD" id="cd12110">
    <property type="entry name" value="PHP_HisPPase_Hisj_like"/>
    <property type="match status" value="1"/>
</dbReference>
<evidence type="ECO:0000313" key="11">
    <source>
        <dbReference type="Proteomes" id="UP001559623"/>
    </source>
</evidence>
<dbReference type="PANTHER" id="PTHR21039">
    <property type="entry name" value="HISTIDINOL PHOSPHATASE-RELATED"/>
    <property type="match status" value="1"/>
</dbReference>
<comment type="pathway">
    <text evidence="1 8">Amino-acid biosynthesis; L-histidine biosynthesis; L-histidine from 5-phospho-alpha-D-ribose 1-diphosphate: step 8/9.</text>
</comment>
<name>A0ABV3X5P0_9FIRM</name>
<dbReference type="EMBL" id="JARVLH010000004">
    <property type="protein sequence ID" value="MEX5285496.1"/>
    <property type="molecule type" value="Genomic_DNA"/>
</dbReference>
<dbReference type="Gene3D" id="3.20.20.140">
    <property type="entry name" value="Metal-dependent hydrolases"/>
    <property type="match status" value="1"/>
</dbReference>
<keyword evidence="11" id="KW-1185">Reference proteome</keyword>
<accession>A0ABV3X5P0</accession>
<gene>
    <name evidence="10" type="ORF">QCO44_07585</name>
</gene>
<sequence>MKLDYHMHLEYGSYDENWAEGFFRAAGERGVAEIGFSEHSHTFPEFEALYYEDLVLDDSFIGSFQQKWLKKNKFKYTLDEYFSFMEKLRKNHAVKTGIEVCNFQDQKKVAEILGRWDFDYVIGSVHFIRGWAYDSSEIKSHWEELSLRDIYEWYTEEIEKLCASGLYDVLGHPFNIRLFCHFPDFDAVPFLERAVNAMEKASMAVDINTGTLYRYPVKEISPYEDFMRLAAAHHLPVITTSDAHKPEDAGAYNDEAVAYARRFGYETTLRFSRREREVVPLG</sequence>
<evidence type="ECO:0000256" key="7">
    <source>
        <dbReference type="ARBA" id="ARBA00049158"/>
    </source>
</evidence>
<keyword evidence="4 8" id="KW-0028">Amino-acid biosynthesis</keyword>
<reference evidence="10 11" key="1">
    <citation type="submission" date="2023-04" db="EMBL/GenBank/DDBJ databases">
        <title>Genome Sequence of Selenomonas sputigena ATCC 33150.</title>
        <authorList>
            <person name="Miller D.P."/>
            <person name="Anvari S."/>
            <person name="Polson S.W."/>
            <person name="Macdonald M."/>
            <person name="Mcdowell J.V."/>
        </authorList>
    </citation>
    <scope>NUCLEOTIDE SEQUENCE [LARGE SCALE GENOMIC DNA]</scope>
    <source>
        <strain evidence="10 11">ATCC 33150</strain>
    </source>
</reference>
<evidence type="ECO:0000256" key="8">
    <source>
        <dbReference type="RuleBase" id="RU366003"/>
    </source>
</evidence>
<evidence type="ECO:0000259" key="9">
    <source>
        <dbReference type="Pfam" id="PF02811"/>
    </source>
</evidence>
<evidence type="ECO:0000256" key="2">
    <source>
        <dbReference type="ARBA" id="ARBA00009152"/>
    </source>
</evidence>